<protein>
    <recommendedName>
        <fullName evidence="5">non-specific serine/threonine protein kinase</fullName>
        <ecNumber evidence="5">2.7.11.1</ecNumber>
    </recommendedName>
</protein>
<keyword evidence="21" id="KW-1185">Reference proteome</keyword>
<dbReference type="CDD" id="cd06614">
    <property type="entry name" value="STKc_PAK"/>
    <property type="match status" value="1"/>
</dbReference>
<feature type="compositionally biased region" description="Low complexity" evidence="17">
    <location>
        <begin position="241"/>
        <end position="275"/>
    </location>
</feature>
<keyword evidence="11" id="KW-0418">Kinase</keyword>
<dbReference type="InterPro" id="IPR011009">
    <property type="entry name" value="Kinase-like_dom_sf"/>
</dbReference>
<evidence type="ECO:0000259" key="19">
    <source>
        <dbReference type="PROSITE" id="PS50108"/>
    </source>
</evidence>
<sequence>MEQSKRVSMMREKFEAQSNEAESSPPPNRKPPPPNKRVQTNGTSSLNSSGSSFVSPSPSPSPQQPVKRPLPSPGVNKQAPPALPTQPRPQQSPQQPEIPVRPTTPTRTPPNLINSNGTSGGSGFSSSGSGNSGYSSSNNSGSSIHMNGNSLNNSGSNPVPPMRKVSTPINIANGGPTTPPSSQQPQPHSPYNNNSTQQQQQQTNIPSPPPLPNNKPKKLAPTAVPAGLGSIIGGPKTPVISPGSTSPSLGSSNGNIPVSTTASAPITPTAPITVPLATSPNNSHKDSISNYNNNSSNATTSPPSPPVGNKQDEEKKGFLSIFSNKKKNKDKKKEFSVGSPFNVKHNIHVNYHSVTGFEGLPKEWEVILQSSGITRDDVVEHSDVVIDVLDFHMQQQQQQAQQEQQALMQKQMQQSGIPAHMLNNPKPPTIPIRDANKQPHNQLQPTPQQPQQPQNNYNNNNNNNNQQSAQQQSAGILSQQQEQQLEEMLCGGAYDDEQYDLNNQPLPDETNVSLYDLVSQEDPTKLFGEGSTKIGEGAAGEVFVVTQLKTNNRVAIKKMPLNQQNMKLIVTEIGIMKSCRHQNIIGYIDSYLVGDSLWVAMEFMGGGCLTEILEQFNSVKLVEAQIAYVCAETLKGLAYIHSQHRIHRDIKSDNILLGTDGSVKLADFGYAAQLTKSKQKRVTIVGTPYWMAPELIRGQNYDRKVDIWSLGIMAMEMAESEPPYMSFPPLRALFLITTKGIPDLKDQNKWSDDFKDFVKKCLDKDVENRPEAKVLLNHPFLKTACNSNGLVPAIMEAKKAKEAHSKFSIH</sequence>
<evidence type="ECO:0000256" key="14">
    <source>
        <dbReference type="ARBA" id="ARBA00023136"/>
    </source>
</evidence>
<evidence type="ECO:0000256" key="2">
    <source>
        <dbReference type="ARBA" id="ARBA00004370"/>
    </source>
</evidence>
<feature type="compositionally biased region" description="Low complexity" evidence="17">
    <location>
        <begin position="438"/>
        <end position="482"/>
    </location>
</feature>
<keyword evidence="12" id="KW-0067">ATP-binding</keyword>
<feature type="compositionally biased region" description="Pro residues" evidence="17">
    <location>
        <begin position="24"/>
        <end position="35"/>
    </location>
</feature>
<dbReference type="AlphaFoldDB" id="A0AAN7TR82"/>
<dbReference type="GO" id="GO:0005524">
    <property type="term" value="F:ATP binding"/>
    <property type="evidence" value="ECO:0007669"/>
    <property type="project" value="UniProtKB-KW"/>
</dbReference>
<dbReference type="GO" id="GO:0046872">
    <property type="term" value="F:metal ion binding"/>
    <property type="evidence" value="ECO:0007669"/>
    <property type="project" value="UniProtKB-KW"/>
</dbReference>
<evidence type="ECO:0000256" key="8">
    <source>
        <dbReference type="ARBA" id="ARBA00022679"/>
    </source>
</evidence>
<dbReference type="FunFam" id="3.90.810.10:FF:000028">
    <property type="entry name" value="Non-specific serine/threonine protein kinase"/>
    <property type="match status" value="1"/>
</dbReference>
<dbReference type="GO" id="GO:0031267">
    <property type="term" value="F:small GTPase binding"/>
    <property type="evidence" value="ECO:0007669"/>
    <property type="project" value="UniProtKB-ARBA"/>
</dbReference>
<dbReference type="Pfam" id="PF00069">
    <property type="entry name" value="Pkinase"/>
    <property type="match status" value="1"/>
</dbReference>
<dbReference type="InterPro" id="IPR033923">
    <property type="entry name" value="PAK_BD"/>
</dbReference>
<evidence type="ECO:0000313" key="21">
    <source>
        <dbReference type="Proteomes" id="UP001344447"/>
    </source>
</evidence>
<comment type="cofactor">
    <cofactor evidence="1">
        <name>Mg(2+)</name>
        <dbReference type="ChEBI" id="CHEBI:18420"/>
    </cofactor>
</comment>
<evidence type="ECO:0000256" key="7">
    <source>
        <dbReference type="ARBA" id="ARBA00022527"/>
    </source>
</evidence>
<feature type="domain" description="CRIB" evidence="19">
    <location>
        <begin position="337"/>
        <end position="350"/>
    </location>
</feature>
<dbReference type="EMBL" id="JAVFKY010000004">
    <property type="protein sequence ID" value="KAK5577799.1"/>
    <property type="molecule type" value="Genomic_DNA"/>
</dbReference>
<dbReference type="Gene3D" id="3.30.200.20">
    <property type="entry name" value="Phosphorylase Kinase, domain 1"/>
    <property type="match status" value="1"/>
</dbReference>
<evidence type="ECO:0000256" key="12">
    <source>
        <dbReference type="ARBA" id="ARBA00022840"/>
    </source>
</evidence>
<comment type="similarity">
    <text evidence="4">Belongs to the protein kinase superfamily. STE Ser/Thr protein kinase family. STE20 subfamily.</text>
</comment>
<dbReference type="SUPFAM" id="SSF56112">
    <property type="entry name" value="Protein kinase-like (PK-like)"/>
    <property type="match status" value="1"/>
</dbReference>
<evidence type="ECO:0000313" key="20">
    <source>
        <dbReference type="EMBL" id="KAK5577799.1"/>
    </source>
</evidence>
<name>A0AAN7TR82_9MYCE</name>
<comment type="catalytic activity">
    <reaction evidence="16">
        <text>L-seryl-[protein] + ATP = O-phospho-L-seryl-[protein] + ADP + H(+)</text>
        <dbReference type="Rhea" id="RHEA:17989"/>
        <dbReference type="Rhea" id="RHEA-COMP:9863"/>
        <dbReference type="Rhea" id="RHEA-COMP:11604"/>
        <dbReference type="ChEBI" id="CHEBI:15378"/>
        <dbReference type="ChEBI" id="CHEBI:29999"/>
        <dbReference type="ChEBI" id="CHEBI:30616"/>
        <dbReference type="ChEBI" id="CHEBI:83421"/>
        <dbReference type="ChEBI" id="CHEBI:456216"/>
        <dbReference type="EC" id="2.7.11.1"/>
    </reaction>
</comment>
<dbReference type="Pfam" id="PF00786">
    <property type="entry name" value="PBD"/>
    <property type="match status" value="1"/>
</dbReference>
<evidence type="ECO:0000256" key="16">
    <source>
        <dbReference type="ARBA" id="ARBA00048679"/>
    </source>
</evidence>
<dbReference type="Gene3D" id="1.10.510.10">
    <property type="entry name" value="Transferase(Phosphotransferase) domain 1"/>
    <property type="match status" value="1"/>
</dbReference>
<evidence type="ECO:0000256" key="3">
    <source>
        <dbReference type="ARBA" id="ARBA00004496"/>
    </source>
</evidence>
<dbReference type="Proteomes" id="UP001344447">
    <property type="component" value="Unassembled WGS sequence"/>
</dbReference>
<keyword evidence="8" id="KW-0808">Transferase</keyword>
<dbReference type="GO" id="GO:0004674">
    <property type="term" value="F:protein serine/threonine kinase activity"/>
    <property type="evidence" value="ECO:0007669"/>
    <property type="project" value="UniProtKB-KW"/>
</dbReference>
<keyword evidence="7" id="KW-0723">Serine/threonine-protein kinase</keyword>
<keyword evidence="9" id="KW-0479">Metal-binding</keyword>
<feature type="region of interest" description="Disordered" evidence="17">
    <location>
        <begin position="1"/>
        <end position="312"/>
    </location>
</feature>
<dbReference type="InterPro" id="IPR000719">
    <property type="entry name" value="Prot_kinase_dom"/>
</dbReference>
<evidence type="ECO:0000256" key="9">
    <source>
        <dbReference type="ARBA" id="ARBA00022723"/>
    </source>
</evidence>
<feature type="compositionally biased region" description="Low complexity" evidence="17">
    <location>
        <begin position="289"/>
        <end position="301"/>
    </location>
</feature>
<evidence type="ECO:0000256" key="17">
    <source>
        <dbReference type="SAM" id="MobiDB-lite"/>
    </source>
</evidence>
<evidence type="ECO:0000259" key="18">
    <source>
        <dbReference type="PROSITE" id="PS50011"/>
    </source>
</evidence>
<keyword evidence="6" id="KW-0963">Cytoplasm</keyword>
<reference evidence="20 21" key="1">
    <citation type="submission" date="2023-11" db="EMBL/GenBank/DDBJ databases">
        <title>Dfirmibasis_genome.</title>
        <authorList>
            <person name="Edelbroek B."/>
            <person name="Kjellin J."/>
            <person name="Jerlstrom-Hultqvist J."/>
            <person name="Soderbom F."/>
        </authorList>
    </citation>
    <scope>NUCLEOTIDE SEQUENCE [LARGE SCALE GENOMIC DNA]</scope>
    <source>
        <strain evidence="20 21">TNS-C-14</strain>
    </source>
</reference>
<dbReference type="InterPro" id="IPR036936">
    <property type="entry name" value="CRIB_dom_sf"/>
</dbReference>
<gene>
    <name evidence="20" type="ORF">RB653_002747</name>
</gene>
<keyword evidence="14" id="KW-0472">Membrane</keyword>
<feature type="compositionally biased region" description="Low complexity" evidence="17">
    <location>
        <begin position="180"/>
        <end position="205"/>
    </location>
</feature>
<dbReference type="GO" id="GO:0000281">
    <property type="term" value="P:mitotic cytokinesis"/>
    <property type="evidence" value="ECO:0007669"/>
    <property type="project" value="UniProtKB-ARBA"/>
</dbReference>
<evidence type="ECO:0000256" key="1">
    <source>
        <dbReference type="ARBA" id="ARBA00001946"/>
    </source>
</evidence>
<evidence type="ECO:0000256" key="5">
    <source>
        <dbReference type="ARBA" id="ARBA00012513"/>
    </source>
</evidence>
<dbReference type="Gene3D" id="3.90.810.10">
    <property type="entry name" value="CRIB domain"/>
    <property type="match status" value="1"/>
</dbReference>
<dbReference type="PANTHER" id="PTHR45832">
    <property type="entry name" value="SERINE/THREONINE-PROTEIN KINASE SAMKA-RELATED-RELATED"/>
    <property type="match status" value="1"/>
</dbReference>
<dbReference type="PANTHER" id="PTHR45832:SF22">
    <property type="entry name" value="SERINE_THREONINE-PROTEIN KINASE SAMKA-RELATED"/>
    <property type="match status" value="1"/>
</dbReference>
<dbReference type="PROSITE" id="PS50011">
    <property type="entry name" value="PROTEIN_KINASE_DOM"/>
    <property type="match status" value="1"/>
</dbReference>
<keyword evidence="13" id="KW-0460">Magnesium</keyword>
<keyword evidence="10" id="KW-0547">Nucleotide-binding</keyword>
<dbReference type="FunFam" id="1.10.510.10:FF:000802">
    <property type="entry name" value="Serine/threonine protein kinase"/>
    <property type="match status" value="1"/>
</dbReference>
<dbReference type="CDD" id="cd01093">
    <property type="entry name" value="CRIB_PAK_like"/>
    <property type="match status" value="1"/>
</dbReference>
<feature type="region of interest" description="Disordered" evidence="17">
    <location>
        <begin position="400"/>
        <end position="482"/>
    </location>
</feature>
<proteinExistence type="inferred from homology"/>
<dbReference type="FunFam" id="3.30.200.20:FF:001063">
    <property type="entry name" value="Non-specific serine/threonine protein kinase"/>
    <property type="match status" value="1"/>
</dbReference>
<dbReference type="InterPro" id="IPR051931">
    <property type="entry name" value="PAK3-like"/>
</dbReference>
<evidence type="ECO:0000256" key="10">
    <source>
        <dbReference type="ARBA" id="ARBA00022741"/>
    </source>
</evidence>
<dbReference type="SMART" id="SM00285">
    <property type="entry name" value="PBD"/>
    <property type="match status" value="1"/>
</dbReference>
<feature type="compositionally biased region" description="Low complexity" evidence="17">
    <location>
        <begin position="400"/>
        <end position="414"/>
    </location>
</feature>
<feature type="compositionally biased region" description="Pro residues" evidence="17">
    <location>
        <begin position="57"/>
        <end position="72"/>
    </location>
</feature>
<comment type="catalytic activity">
    <reaction evidence="15">
        <text>L-threonyl-[protein] + ATP = O-phospho-L-threonyl-[protein] + ADP + H(+)</text>
        <dbReference type="Rhea" id="RHEA:46608"/>
        <dbReference type="Rhea" id="RHEA-COMP:11060"/>
        <dbReference type="Rhea" id="RHEA-COMP:11605"/>
        <dbReference type="ChEBI" id="CHEBI:15378"/>
        <dbReference type="ChEBI" id="CHEBI:30013"/>
        <dbReference type="ChEBI" id="CHEBI:30616"/>
        <dbReference type="ChEBI" id="CHEBI:61977"/>
        <dbReference type="ChEBI" id="CHEBI:456216"/>
        <dbReference type="EC" id="2.7.11.1"/>
    </reaction>
</comment>
<feature type="compositionally biased region" description="Low complexity" evidence="17">
    <location>
        <begin position="44"/>
        <end position="56"/>
    </location>
</feature>
<evidence type="ECO:0000256" key="6">
    <source>
        <dbReference type="ARBA" id="ARBA00022490"/>
    </source>
</evidence>
<organism evidence="20 21">
    <name type="scientific">Dictyostelium firmibasis</name>
    <dbReference type="NCBI Taxonomy" id="79012"/>
    <lineage>
        <taxon>Eukaryota</taxon>
        <taxon>Amoebozoa</taxon>
        <taxon>Evosea</taxon>
        <taxon>Eumycetozoa</taxon>
        <taxon>Dictyostelia</taxon>
        <taxon>Dictyosteliales</taxon>
        <taxon>Dictyosteliaceae</taxon>
        <taxon>Dictyostelium</taxon>
    </lineage>
</organism>
<dbReference type="GO" id="GO:0005886">
    <property type="term" value="C:plasma membrane"/>
    <property type="evidence" value="ECO:0007669"/>
    <property type="project" value="UniProtKB-ARBA"/>
</dbReference>
<dbReference type="EC" id="2.7.11.1" evidence="5"/>
<dbReference type="InterPro" id="IPR000095">
    <property type="entry name" value="CRIB_dom"/>
</dbReference>
<comment type="subcellular location">
    <subcellularLocation>
        <location evidence="3">Cytoplasm</location>
    </subcellularLocation>
    <subcellularLocation>
        <location evidence="2">Membrane</location>
    </subcellularLocation>
</comment>
<comment type="caution">
    <text evidence="20">The sequence shown here is derived from an EMBL/GenBank/DDBJ whole genome shotgun (WGS) entry which is preliminary data.</text>
</comment>
<dbReference type="PROSITE" id="PS50108">
    <property type="entry name" value="CRIB"/>
    <property type="match status" value="1"/>
</dbReference>
<dbReference type="SMART" id="SM00220">
    <property type="entry name" value="S_TKc"/>
    <property type="match status" value="1"/>
</dbReference>
<dbReference type="GO" id="GO:0005829">
    <property type="term" value="C:cytosol"/>
    <property type="evidence" value="ECO:0007669"/>
    <property type="project" value="UniProtKB-ARBA"/>
</dbReference>
<feature type="domain" description="Protein kinase" evidence="18">
    <location>
        <begin position="528"/>
        <end position="781"/>
    </location>
</feature>
<dbReference type="GO" id="GO:0007163">
    <property type="term" value="P:establishment or maintenance of cell polarity"/>
    <property type="evidence" value="ECO:0007669"/>
    <property type="project" value="UniProtKB-ARBA"/>
</dbReference>
<evidence type="ECO:0000256" key="15">
    <source>
        <dbReference type="ARBA" id="ARBA00047899"/>
    </source>
</evidence>
<feature type="compositionally biased region" description="Low complexity" evidence="17">
    <location>
        <begin position="124"/>
        <end position="157"/>
    </location>
</feature>
<evidence type="ECO:0000256" key="4">
    <source>
        <dbReference type="ARBA" id="ARBA00008874"/>
    </source>
</evidence>
<accession>A0AAN7TR82</accession>
<evidence type="ECO:0000256" key="13">
    <source>
        <dbReference type="ARBA" id="ARBA00022842"/>
    </source>
</evidence>
<evidence type="ECO:0000256" key="11">
    <source>
        <dbReference type="ARBA" id="ARBA00022777"/>
    </source>
</evidence>
<feature type="compositionally biased region" description="Low complexity" evidence="17">
    <location>
        <begin position="88"/>
        <end position="117"/>
    </location>
</feature>